<name>A0AA35RR91_GEOBA</name>
<proteinExistence type="inferred from homology"/>
<dbReference type="GO" id="GO:0005737">
    <property type="term" value="C:cytoplasm"/>
    <property type="evidence" value="ECO:0007669"/>
    <property type="project" value="TreeGrafter"/>
</dbReference>
<protein>
    <recommendedName>
        <fullName evidence="8">Glycosyltransferase family 92 protein</fullName>
        <ecNumber evidence="8">2.4.1.-</ecNumber>
    </recommendedName>
</protein>
<comment type="caution">
    <text evidence="9">The sequence shown here is derived from an EMBL/GenBank/DDBJ whole genome shotgun (WGS) entry which is preliminary data.</text>
</comment>
<dbReference type="PANTHER" id="PTHR21461:SF69">
    <property type="entry name" value="GLYCOSYLTRANSFERASE FAMILY 92 PROTEIN"/>
    <property type="match status" value="1"/>
</dbReference>
<dbReference type="Proteomes" id="UP001174909">
    <property type="component" value="Unassembled WGS sequence"/>
</dbReference>
<dbReference type="AlphaFoldDB" id="A0AA35RR91"/>
<evidence type="ECO:0000256" key="5">
    <source>
        <dbReference type="ARBA" id="ARBA00022692"/>
    </source>
</evidence>
<keyword evidence="7" id="KW-0472">Membrane</keyword>
<comment type="similarity">
    <text evidence="2 8">Belongs to the glycosyltransferase 92 family.</text>
</comment>
<evidence type="ECO:0000256" key="1">
    <source>
        <dbReference type="ARBA" id="ARBA00004167"/>
    </source>
</evidence>
<evidence type="ECO:0000313" key="9">
    <source>
        <dbReference type="EMBL" id="CAI8016258.1"/>
    </source>
</evidence>
<comment type="subcellular location">
    <subcellularLocation>
        <location evidence="1">Membrane</location>
        <topology evidence="1">Single-pass membrane protein</topology>
    </subcellularLocation>
</comment>
<evidence type="ECO:0000256" key="7">
    <source>
        <dbReference type="ARBA" id="ARBA00023136"/>
    </source>
</evidence>
<evidence type="ECO:0000256" key="6">
    <source>
        <dbReference type="ARBA" id="ARBA00022989"/>
    </source>
</evidence>
<reference evidence="9" key="1">
    <citation type="submission" date="2023-03" db="EMBL/GenBank/DDBJ databases">
        <authorList>
            <person name="Steffen K."/>
            <person name="Cardenas P."/>
        </authorList>
    </citation>
    <scope>NUCLEOTIDE SEQUENCE</scope>
</reference>
<sequence>MVKVLGAKIVTIYNPMSGTNTGANLKLYPGFIDMIQWENLYGKLHYGGQRVLLNDCLYRNMRRVKYVVFSDLDEVIYQFQVTIG</sequence>
<organism evidence="9 10">
    <name type="scientific">Geodia barretti</name>
    <name type="common">Barrett's horny sponge</name>
    <dbReference type="NCBI Taxonomy" id="519541"/>
    <lineage>
        <taxon>Eukaryota</taxon>
        <taxon>Metazoa</taxon>
        <taxon>Porifera</taxon>
        <taxon>Demospongiae</taxon>
        <taxon>Heteroscleromorpha</taxon>
        <taxon>Tetractinellida</taxon>
        <taxon>Astrophorina</taxon>
        <taxon>Geodiidae</taxon>
        <taxon>Geodia</taxon>
    </lineage>
</organism>
<evidence type="ECO:0000256" key="2">
    <source>
        <dbReference type="ARBA" id="ARBA00007647"/>
    </source>
</evidence>
<dbReference type="EMBL" id="CASHTH010001510">
    <property type="protein sequence ID" value="CAI8016258.1"/>
    <property type="molecule type" value="Genomic_DNA"/>
</dbReference>
<dbReference type="PANTHER" id="PTHR21461">
    <property type="entry name" value="GLYCOSYLTRANSFERASE FAMILY 92 PROTEIN"/>
    <property type="match status" value="1"/>
</dbReference>
<keyword evidence="5" id="KW-0812">Transmembrane</keyword>
<accession>A0AA35RR91</accession>
<evidence type="ECO:0000313" key="10">
    <source>
        <dbReference type="Proteomes" id="UP001174909"/>
    </source>
</evidence>
<gene>
    <name evidence="9" type="ORF">GBAR_LOCUS9984</name>
</gene>
<dbReference type="Pfam" id="PF01697">
    <property type="entry name" value="Glyco_transf_92"/>
    <property type="match status" value="1"/>
</dbReference>
<keyword evidence="10" id="KW-1185">Reference proteome</keyword>
<dbReference type="EC" id="2.4.1.-" evidence="8"/>
<keyword evidence="3 8" id="KW-0328">Glycosyltransferase</keyword>
<keyword evidence="6" id="KW-1133">Transmembrane helix</keyword>
<evidence type="ECO:0000256" key="3">
    <source>
        <dbReference type="ARBA" id="ARBA00022676"/>
    </source>
</evidence>
<evidence type="ECO:0000256" key="4">
    <source>
        <dbReference type="ARBA" id="ARBA00022679"/>
    </source>
</evidence>
<dbReference type="InterPro" id="IPR008166">
    <property type="entry name" value="Glyco_transf_92"/>
</dbReference>
<evidence type="ECO:0000256" key="8">
    <source>
        <dbReference type="RuleBase" id="RU366017"/>
    </source>
</evidence>
<dbReference type="GO" id="GO:0016020">
    <property type="term" value="C:membrane"/>
    <property type="evidence" value="ECO:0007669"/>
    <property type="project" value="UniProtKB-SubCell"/>
</dbReference>
<dbReference type="GO" id="GO:0016757">
    <property type="term" value="F:glycosyltransferase activity"/>
    <property type="evidence" value="ECO:0007669"/>
    <property type="project" value="UniProtKB-UniRule"/>
</dbReference>
<keyword evidence="4 8" id="KW-0808">Transferase</keyword>